<dbReference type="Gene3D" id="3.40.50.1820">
    <property type="entry name" value="alpha/beta hydrolase"/>
    <property type="match status" value="1"/>
</dbReference>
<accession>A0ABP1C076</accession>
<evidence type="ECO:0000313" key="2">
    <source>
        <dbReference type="EMBL" id="CAK9882091.1"/>
    </source>
</evidence>
<dbReference type="InterPro" id="IPR029058">
    <property type="entry name" value="AB_hydrolase_fold"/>
</dbReference>
<protein>
    <recommendedName>
        <fullName evidence="1">Dienelactone hydrolase domain-containing protein</fullName>
    </recommendedName>
</protein>
<name>A0ABP1C076_9BRYO</name>
<proteinExistence type="predicted"/>
<evidence type="ECO:0000259" key="1">
    <source>
        <dbReference type="Pfam" id="PF01738"/>
    </source>
</evidence>
<dbReference type="EMBL" id="OZ023709">
    <property type="protein sequence ID" value="CAK9882091.1"/>
    <property type="molecule type" value="Genomic_DNA"/>
</dbReference>
<gene>
    <name evidence="2" type="ORF">CSSPJE1EN2_LOCUS23447</name>
</gene>
<sequence>MHSGYKAPLLRKLADKVAAAGYFVVVPDFLRGEPFVLQAGPNPLAGGPAWLAKHPPSEGVLDVKKVVEELQSEGKSSLGFAGFCWGGKLILETGKDHTFKAIVQLHPSFVEPSDYEEIKPAIAVLASPTDKAEISEPILGACNNIDTFVKVFPNVMHGWTCRYDENDPVAVADAEEAHKDMLDWYAKHLPVSVTAA</sequence>
<dbReference type="Pfam" id="PF01738">
    <property type="entry name" value="DLH"/>
    <property type="match status" value="1"/>
</dbReference>
<dbReference type="Proteomes" id="UP001497522">
    <property type="component" value="Chromosome 8"/>
</dbReference>
<dbReference type="PANTHER" id="PTHR17630">
    <property type="entry name" value="DIENELACTONE HYDROLASE"/>
    <property type="match status" value="1"/>
</dbReference>
<dbReference type="SUPFAM" id="SSF53474">
    <property type="entry name" value="alpha/beta-Hydrolases"/>
    <property type="match status" value="1"/>
</dbReference>
<feature type="domain" description="Dienelactone hydrolase" evidence="1">
    <location>
        <begin position="6"/>
        <end position="188"/>
    </location>
</feature>
<dbReference type="PANTHER" id="PTHR17630:SF44">
    <property type="entry name" value="PROTEIN AIM2"/>
    <property type="match status" value="1"/>
</dbReference>
<keyword evidence="3" id="KW-1185">Reference proteome</keyword>
<reference evidence="2" key="1">
    <citation type="submission" date="2024-03" db="EMBL/GenBank/DDBJ databases">
        <authorList>
            <consortium name="ELIXIR-Norway"/>
            <consortium name="Elixir Norway"/>
        </authorList>
    </citation>
    <scope>NUCLEOTIDE SEQUENCE</scope>
</reference>
<evidence type="ECO:0000313" key="3">
    <source>
        <dbReference type="Proteomes" id="UP001497522"/>
    </source>
</evidence>
<organism evidence="2 3">
    <name type="scientific">Sphagnum jensenii</name>
    <dbReference type="NCBI Taxonomy" id="128206"/>
    <lineage>
        <taxon>Eukaryota</taxon>
        <taxon>Viridiplantae</taxon>
        <taxon>Streptophyta</taxon>
        <taxon>Embryophyta</taxon>
        <taxon>Bryophyta</taxon>
        <taxon>Sphagnophytina</taxon>
        <taxon>Sphagnopsida</taxon>
        <taxon>Sphagnales</taxon>
        <taxon>Sphagnaceae</taxon>
        <taxon>Sphagnum</taxon>
    </lineage>
</organism>
<dbReference type="InterPro" id="IPR002925">
    <property type="entry name" value="Dienelactn_hydro"/>
</dbReference>